<dbReference type="EMBL" id="JAPDGR010001395">
    <property type="protein sequence ID" value="KAJ2983123.1"/>
    <property type="molecule type" value="Genomic_DNA"/>
</dbReference>
<dbReference type="Proteomes" id="UP001143856">
    <property type="component" value="Unassembled WGS sequence"/>
</dbReference>
<gene>
    <name evidence="1" type="ORF">NUW58_g6302</name>
</gene>
<evidence type="ECO:0000313" key="1">
    <source>
        <dbReference type="EMBL" id="KAJ2983123.1"/>
    </source>
</evidence>
<reference evidence="1" key="1">
    <citation type="submission" date="2022-10" db="EMBL/GenBank/DDBJ databases">
        <title>Genome Sequence of Xylaria curta.</title>
        <authorList>
            <person name="Buettner E."/>
        </authorList>
    </citation>
    <scope>NUCLEOTIDE SEQUENCE</scope>
    <source>
        <strain evidence="1">Babe10</strain>
    </source>
</reference>
<protein>
    <submittedName>
        <fullName evidence="1">Uncharacterized protein</fullName>
    </submittedName>
</protein>
<sequence length="367" mass="42368">MASATNSKAETSAAKHARPFAYKNGESVRPFLQPYAYKARDLMNCTVASFYELSDDQLAPHQRRAKEGFIKLFNRRLKVPTAELHETRLYSTLKKLMRHIDEFFFFGSLTHDLQSPIRRLALTHFPPEADLLGRCCLINTDDGLPGFEISLEKYEDYKGHKLVDLPNLVHTLIHELTHAFLEGFCCHCSQCKRNDINAVGMEFTGHGPIFRGMHYAVMVCMADWSAELDKVSRGCSNDTYIETFSLSAEKSEIEDMEKNGTLKKMGMRPYIRNPSRRLLIWTSEHRIFIDVKRLRTHVRRTAMSVSATSAKRTSTKRKRDDEGPFVRNTRVQTEDAVTFLRRLVDLNSRGEERFARVPELPWWGRDL</sequence>
<accession>A0ACC1NWF0</accession>
<name>A0ACC1NWF0_9PEZI</name>
<keyword evidence="2" id="KW-1185">Reference proteome</keyword>
<comment type="caution">
    <text evidence="1">The sequence shown here is derived from an EMBL/GenBank/DDBJ whole genome shotgun (WGS) entry which is preliminary data.</text>
</comment>
<organism evidence="1 2">
    <name type="scientific">Xylaria curta</name>
    <dbReference type="NCBI Taxonomy" id="42375"/>
    <lineage>
        <taxon>Eukaryota</taxon>
        <taxon>Fungi</taxon>
        <taxon>Dikarya</taxon>
        <taxon>Ascomycota</taxon>
        <taxon>Pezizomycotina</taxon>
        <taxon>Sordariomycetes</taxon>
        <taxon>Xylariomycetidae</taxon>
        <taxon>Xylariales</taxon>
        <taxon>Xylariaceae</taxon>
        <taxon>Xylaria</taxon>
    </lineage>
</organism>
<evidence type="ECO:0000313" key="2">
    <source>
        <dbReference type="Proteomes" id="UP001143856"/>
    </source>
</evidence>
<proteinExistence type="predicted"/>